<feature type="transmembrane region" description="Helical" evidence="8">
    <location>
        <begin position="271"/>
        <end position="296"/>
    </location>
</feature>
<feature type="transmembrane region" description="Helical" evidence="8">
    <location>
        <begin position="188"/>
        <end position="206"/>
    </location>
</feature>
<dbReference type="Pfam" id="PF03845">
    <property type="entry name" value="Spore_permease"/>
    <property type="match status" value="1"/>
</dbReference>
<feature type="transmembrane region" description="Helical" evidence="8">
    <location>
        <begin position="144"/>
        <end position="164"/>
    </location>
</feature>
<dbReference type="OrthoDB" id="1792020at2"/>
<dbReference type="EMBL" id="LOCK01000002">
    <property type="protein sequence ID" value="KTE93280.1"/>
    <property type="molecule type" value="Genomic_DNA"/>
</dbReference>
<dbReference type="GO" id="GO:0009847">
    <property type="term" value="P:spore germination"/>
    <property type="evidence" value="ECO:0007669"/>
    <property type="project" value="InterPro"/>
</dbReference>
<dbReference type="AlphaFoldDB" id="A0A098AUK3"/>
<evidence type="ECO:0000256" key="3">
    <source>
        <dbReference type="ARBA" id="ARBA00022448"/>
    </source>
</evidence>
<comment type="subcellular location">
    <subcellularLocation>
        <location evidence="1">Membrane</location>
        <topology evidence="1">Multi-pass membrane protein</topology>
    </subcellularLocation>
</comment>
<keyword evidence="7 8" id="KW-0472">Membrane</keyword>
<feature type="transmembrane region" description="Helical" evidence="8">
    <location>
        <begin position="40"/>
        <end position="62"/>
    </location>
</feature>
<gene>
    <name evidence="10" type="ORF">AT727_14815</name>
    <name evidence="9" type="ORF">DPCES_0211</name>
</gene>
<feature type="transmembrane region" description="Helical" evidence="8">
    <location>
        <begin position="308"/>
        <end position="327"/>
    </location>
</feature>
<dbReference type="Proteomes" id="UP000054623">
    <property type="component" value="Unassembled WGS sequence"/>
</dbReference>
<evidence type="ECO:0000313" key="9">
    <source>
        <dbReference type="EMBL" id="CDX00098.1"/>
    </source>
</evidence>
<evidence type="ECO:0000256" key="7">
    <source>
        <dbReference type="ARBA" id="ARBA00023136"/>
    </source>
</evidence>
<feature type="transmembrane region" description="Helical" evidence="8">
    <location>
        <begin position="114"/>
        <end position="132"/>
    </location>
</feature>
<keyword evidence="6 8" id="KW-1133">Transmembrane helix</keyword>
<evidence type="ECO:0000256" key="5">
    <source>
        <dbReference type="ARBA" id="ARBA00022692"/>
    </source>
</evidence>
<accession>A0A098AUK3</accession>
<reference evidence="10 11" key="2">
    <citation type="submission" date="2015-12" db="EMBL/GenBank/DDBJ databases">
        <title>Draft Genome Sequence of Desulfitobacterium hafniense Strain DH, a Sulfate-reducing Bacterium Isolated from Paddy Soils.</title>
        <authorList>
            <person name="Bao P."/>
            <person name="Zhang X."/>
            <person name="Li G."/>
        </authorList>
    </citation>
    <scope>NUCLEOTIDE SEQUENCE [LARGE SCALE GENOMIC DNA]</scope>
    <source>
        <strain evidence="10 11">DH</strain>
    </source>
</reference>
<proteinExistence type="inferred from homology"/>
<keyword evidence="5 8" id="KW-0812">Transmembrane</keyword>
<dbReference type="GO" id="GO:0016020">
    <property type="term" value="C:membrane"/>
    <property type="evidence" value="ECO:0007669"/>
    <property type="project" value="UniProtKB-SubCell"/>
</dbReference>
<name>A0A098AUK3_DESHA</name>
<evidence type="ECO:0000256" key="8">
    <source>
        <dbReference type="SAM" id="Phobius"/>
    </source>
</evidence>
<evidence type="ECO:0000256" key="6">
    <source>
        <dbReference type="ARBA" id="ARBA00022989"/>
    </source>
</evidence>
<dbReference type="NCBIfam" id="TIGR00912">
    <property type="entry name" value="2A0309"/>
    <property type="match status" value="1"/>
</dbReference>
<evidence type="ECO:0000256" key="2">
    <source>
        <dbReference type="ARBA" id="ARBA00007998"/>
    </source>
</evidence>
<comment type="similarity">
    <text evidence="2">Belongs to the amino acid-polyamine-organocation (APC) superfamily. Spore germination protein (SGP) (TC 2.A.3.9) family.</text>
</comment>
<evidence type="ECO:0000256" key="1">
    <source>
        <dbReference type="ARBA" id="ARBA00004141"/>
    </source>
</evidence>
<dbReference type="InterPro" id="IPR004761">
    <property type="entry name" value="Spore_GerAB"/>
</dbReference>
<keyword evidence="4" id="KW-0309">Germination</keyword>
<feature type="transmembrane region" description="Helical" evidence="8">
    <location>
        <begin position="218"/>
        <end position="239"/>
    </location>
</feature>
<reference evidence="9" key="1">
    <citation type="submission" date="2014-07" db="EMBL/GenBank/DDBJ databases">
        <authorList>
            <person name="Hornung V.Bastian."/>
        </authorList>
    </citation>
    <scope>NUCLEOTIDE SEQUENCE</scope>
    <source>
        <strain evidence="9">PCE-S</strain>
    </source>
</reference>
<feature type="transmembrane region" description="Helical" evidence="8">
    <location>
        <begin position="83"/>
        <end position="102"/>
    </location>
</feature>
<dbReference type="PANTHER" id="PTHR34975">
    <property type="entry name" value="SPORE GERMINATION PROTEIN A2"/>
    <property type="match status" value="1"/>
</dbReference>
<evidence type="ECO:0000313" key="11">
    <source>
        <dbReference type="Proteomes" id="UP000054623"/>
    </source>
</evidence>
<organism evidence="9">
    <name type="scientific">Desulfitobacterium hafniense</name>
    <name type="common">Desulfitobacterium frappieri</name>
    <dbReference type="NCBI Taxonomy" id="49338"/>
    <lineage>
        <taxon>Bacteria</taxon>
        <taxon>Bacillati</taxon>
        <taxon>Bacillota</taxon>
        <taxon>Clostridia</taxon>
        <taxon>Eubacteriales</taxon>
        <taxon>Desulfitobacteriaceae</taxon>
        <taxon>Desulfitobacterium</taxon>
    </lineage>
</organism>
<dbReference type="PANTHER" id="PTHR34975:SF2">
    <property type="entry name" value="SPORE GERMINATION PROTEIN A2"/>
    <property type="match status" value="1"/>
</dbReference>
<keyword evidence="3" id="KW-0813">Transport</keyword>
<dbReference type="RefSeq" id="WP_005815022.1">
    <property type="nucleotide sequence ID" value="NZ_CABKQQ010000054.1"/>
</dbReference>
<evidence type="ECO:0000256" key="4">
    <source>
        <dbReference type="ARBA" id="ARBA00022544"/>
    </source>
</evidence>
<feature type="transmembrane region" description="Helical" evidence="8">
    <location>
        <begin position="339"/>
        <end position="358"/>
    </location>
</feature>
<dbReference type="PATRIC" id="fig|49338.4.peg.225"/>
<sequence length="370" mass="41260">MERISTHQFTILSTAVLLGTTYMVAGSALAGTAGRDGWMAILPGFALGIPLAFMIFSLMPRYPGMNLIEISEKVLGKWLGKGMGLLYSAITLYFGAILLGQGVDMYNRSVLPLMPQYILVLGLFVIVVYLYFSGIEVLSRFSEVVFPIIFLSLVFIALFSIPRFERGELFPMLDNGIRPLLKAMSNVAPWPMEYILFLGGLLPFLPRKAKDLKVLKKGVFKAFFMVIALSTLMVVIQIMTFGPFETSRLTYALLVLGNMVEISRTISGVEVIFTLIWTGALALKVTALLFAGIWGLRTVFGIKSRKASVRTGVVVGIIYVLIPLYTLTGITVVVEIQLVDQYLILPFTMVWVVLIWGVERWKRRKKSFSH</sequence>
<evidence type="ECO:0000313" key="10">
    <source>
        <dbReference type="EMBL" id="KTE93280.1"/>
    </source>
</evidence>
<protein>
    <submittedName>
        <fullName evidence="9">Spore germination protein</fullName>
    </submittedName>
    <submittedName>
        <fullName evidence="10">Spore gernimation protein</fullName>
    </submittedName>
</protein>
<dbReference type="EMBL" id="LK996017">
    <property type="protein sequence ID" value="CDX00098.1"/>
    <property type="molecule type" value="Genomic_DNA"/>
</dbReference>